<dbReference type="EMBL" id="AMCI01005108">
    <property type="protein sequence ID" value="EJW96777.1"/>
    <property type="molecule type" value="Genomic_DNA"/>
</dbReference>
<name>J9G4N4_9ZZZZ</name>
<gene>
    <name evidence="1" type="ORF">EVA_15115</name>
</gene>
<comment type="caution">
    <text evidence="1">The sequence shown here is derived from an EMBL/GenBank/DDBJ whole genome shotgun (WGS) entry which is preliminary data.</text>
</comment>
<accession>J9G4N4</accession>
<protein>
    <submittedName>
        <fullName evidence="1">Uncharacterized protein</fullName>
    </submittedName>
</protein>
<organism evidence="1">
    <name type="scientific">gut metagenome</name>
    <dbReference type="NCBI Taxonomy" id="749906"/>
    <lineage>
        <taxon>unclassified sequences</taxon>
        <taxon>metagenomes</taxon>
        <taxon>organismal metagenomes</taxon>
    </lineage>
</organism>
<proteinExistence type="predicted"/>
<sequence length="55" mass="6522">MQLFFLIISDMIGVRGAAQVRENRIFGIICPFVRKNREQIALSWFLYCCFCWFAV</sequence>
<reference evidence="1" key="1">
    <citation type="journal article" date="2012" name="PLoS ONE">
        <title>Gene sets for utilization of primary and secondary nutrition supplies in the distal gut of endangered iberian lynx.</title>
        <authorList>
            <person name="Alcaide M."/>
            <person name="Messina E."/>
            <person name="Richter M."/>
            <person name="Bargiela R."/>
            <person name="Peplies J."/>
            <person name="Huws S.A."/>
            <person name="Newbold C.J."/>
            <person name="Golyshin P.N."/>
            <person name="Simon M.A."/>
            <person name="Lopez G."/>
            <person name="Yakimov M.M."/>
            <person name="Ferrer M."/>
        </authorList>
    </citation>
    <scope>NUCLEOTIDE SEQUENCE</scope>
</reference>
<dbReference type="AlphaFoldDB" id="J9G4N4"/>
<evidence type="ECO:0000313" key="1">
    <source>
        <dbReference type="EMBL" id="EJW96777.1"/>
    </source>
</evidence>